<comment type="caution">
    <text evidence="1">The sequence shown here is derived from an EMBL/GenBank/DDBJ whole genome shotgun (WGS) entry which is preliminary data.</text>
</comment>
<gene>
    <name evidence="1" type="ORF">CVT26_000762</name>
</gene>
<accession>A0A409Y2H0</accession>
<dbReference type="OrthoDB" id="2788229at2759"/>
<evidence type="ECO:0000313" key="2">
    <source>
        <dbReference type="Proteomes" id="UP000284706"/>
    </source>
</evidence>
<proteinExistence type="predicted"/>
<evidence type="ECO:0000313" key="1">
    <source>
        <dbReference type="EMBL" id="PPQ97236.1"/>
    </source>
</evidence>
<evidence type="ECO:0008006" key="3">
    <source>
        <dbReference type="Google" id="ProtNLM"/>
    </source>
</evidence>
<dbReference type="InParanoid" id="A0A409Y2H0"/>
<dbReference type="Proteomes" id="UP000284706">
    <property type="component" value="Unassembled WGS sequence"/>
</dbReference>
<sequence length="442" mass="49615">MFPPEITEEILSHLREDQGTLKSCALTCQSFLFPSRQLLYHKIVLNHRHPASPEKSASRVLALLEVLDANPQLCKHVRHLEIVDQSRRWLVHEDCLDPLLRVLGLLHNLRGLVVNTRAVPRTGFRASHHVDNDDTTMTWPDTLLTAILDIIHLPSLDFVSMTDFPMELMKHCQHVTRLSLWTTSSQPLPSGSCTTCTEKVKAHSLELLEIFCHQDGALDYIQRLRDVVDVEGIRRIYVTGSQETMQGRHLFQKLLVRSADALEKLKVPPNQENHSKHSITHSAALGLRLLPSLCILSSSFGPVDYGQIHGISWEDQKPEHCFKALDQLDRVFEELGSYYTLFEERRFFQGIIKFNDHRKGLSSGKDSGSSNAVELNVELGCAGGTIGCVLGQNGASLEALVNRLAQRPDSQINVKTHLGDTVRISDYSSIDHGGSFRSIFSV</sequence>
<name>A0A409Y2H0_9AGAR</name>
<keyword evidence="2" id="KW-1185">Reference proteome</keyword>
<organism evidence="1 2">
    <name type="scientific">Gymnopilus dilepis</name>
    <dbReference type="NCBI Taxonomy" id="231916"/>
    <lineage>
        <taxon>Eukaryota</taxon>
        <taxon>Fungi</taxon>
        <taxon>Dikarya</taxon>
        <taxon>Basidiomycota</taxon>
        <taxon>Agaricomycotina</taxon>
        <taxon>Agaricomycetes</taxon>
        <taxon>Agaricomycetidae</taxon>
        <taxon>Agaricales</taxon>
        <taxon>Agaricineae</taxon>
        <taxon>Hymenogastraceae</taxon>
        <taxon>Gymnopilus</taxon>
    </lineage>
</organism>
<dbReference type="AlphaFoldDB" id="A0A409Y2H0"/>
<reference evidence="1 2" key="1">
    <citation type="journal article" date="2018" name="Evol. Lett.">
        <title>Horizontal gene cluster transfer increased hallucinogenic mushroom diversity.</title>
        <authorList>
            <person name="Reynolds H.T."/>
            <person name="Vijayakumar V."/>
            <person name="Gluck-Thaler E."/>
            <person name="Korotkin H.B."/>
            <person name="Matheny P.B."/>
            <person name="Slot J.C."/>
        </authorList>
    </citation>
    <scope>NUCLEOTIDE SEQUENCE [LARGE SCALE GENOMIC DNA]</scope>
    <source>
        <strain evidence="1 2">SRW20</strain>
    </source>
</reference>
<dbReference type="EMBL" id="NHYE01001276">
    <property type="protein sequence ID" value="PPQ97236.1"/>
    <property type="molecule type" value="Genomic_DNA"/>
</dbReference>
<protein>
    <recommendedName>
        <fullName evidence="3">F-box domain-containing protein</fullName>
    </recommendedName>
</protein>